<organism evidence="1 2">
    <name type="scientific">Portunus trituberculatus</name>
    <name type="common">Swimming crab</name>
    <name type="synonym">Neptunus trituberculatus</name>
    <dbReference type="NCBI Taxonomy" id="210409"/>
    <lineage>
        <taxon>Eukaryota</taxon>
        <taxon>Metazoa</taxon>
        <taxon>Ecdysozoa</taxon>
        <taxon>Arthropoda</taxon>
        <taxon>Crustacea</taxon>
        <taxon>Multicrustacea</taxon>
        <taxon>Malacostraca</taxon>
        <taxon>Eumalacostraca</taxon>
        <taxon>Eucarida</taxon>
        <taxon>Decapoda</taxon>
        <taxon>Pleocyemata</taxon>
        <taxon>Brachyura</taxon>
        <taxon>Eubrachyura</taxon>
        <taxon>Portunoidea</taxon>
        <taxon>Portunidae</taxon>
        <taxon>Portuninae</taxon>
        <taxon>Portunus</taxon>
    </lineage>
</organism>
<evidence type="ECO:0000313" key="2">
    <source>
        <dbReference type="Proteomes" id="UP000324222"/>
    </source>
</evidence>
<comment type="caution">
    <text evidence="1">The sequence shown here is derived from an EMBL/GenBank/DDBJ whole genome shotgun (WGS) entry which is preliminary data.</text>
</comment>
<evidence type="ECO:0000313" key="1">
    <source>
        <dbReference type="EMBL" id="MPC72438.1"/>
    </source>
</evidence>
<dbReference type="Proteomes" id="UP000324222">
    <property type="component" value="Unassembled WGS sequence"/>
</dbReference>
<name>A0A5B7HUN7_PORTR</name>
<proteinExistence type="predicted"/>
<accession>A0A5B7HUN7</accession>
<reference evidence="1 2" key="1">
    <citation type="submission" date="2019-05" db="EMBL/GenBank/DDBJ databases">
        <title>Another draft genome of Portunus trituberculatus and its Hox gene families provides insights of decapod evolution.</title>
        <authorList>
            <person name="Jeong J.-H."/>
            <person name="Song I."/>
            <person name="Kim S."/>
            <person name="Choi T."/>
            <person name="Kim D."/>
            <person name="Ryu S."/>
            <person name="Kim W."/>
        </authorList>
    </citation>
    <scope>NUCLEOTIDE SEQUENCE [LARGE SCALE GENOMIC DNA]</scope>
    <source>
        <tissue evidence="1">Muscle</tissue>
    </source>
</reference>
<dbReference type="AlphaFoldDB" id="A0A5B7HUN7"/>
<sequence>MVTATTYRCRCTVTLLAGTFGLACDL</sequence>
<gene>
    <name evidence="1" type="ORF">E2C01_066743</name>
</gene>
<keyword evidence="2" id="KW-1185">Reference proteome</keyword>
<protein>
    <submittedName>
        <fullName evidence="1">Uncharacterized protein</fullName>
    </submittedName>
</protein>
<dbReference type="EMBL" id="VSRR010034747">
    <property type="protein sequence ID" value="MPC72438.1"/>
    <property type="molecule type" value="Genomic_DNA"/>
</dbReference>